<feature type="compositionally biased region" description="Acidic residues" evidence="1">
    <location>
        <begin position="79"/>
        <end position="88"/>
    </location>
</feature>
<evidence type="ECO:0000313" key="2">
    <source>
        <dbReference type="EMBL" id="CAK7223342.1"/>
    </source>
</evidence>
<dbReference type="Proteomes" id="UP001642405">
    <property type="component" value="Unassembled WGS sequence"/>
</dbReference>
<feature type="region of interest" description="Disordered" evidence="1">
    <location>
        <begin position="65"/>
        <end position="136"/>
    </location>
</feature>
<sequence>MCITWFHISYCETCRAYIDSHRVGTVFCAWRDANLPCQAEKSIDESAVSGPCTTCRPPPRLRRSQRIFMQARNYREASEDGESTDDETDRGTTVSDADGDSGDDGDTSAGGDDTDDGDDDYECSDDGQEQHKDRTT</sequence>
<organism evidence="2 3">
    <name type="scientific">Sporothrix curviconia</name>
    <dbReference type="NCBI Taxonomy" id="1260050"/>
    <lineage>
        <taxon>Eukaryota</taxon>
        <taxon>Fungi</taxon>
        <taxon>Dikarya</taxon>
        <taxon>Ascomycota</taxon>
        <taxon>Pezizomycotina</taxon>
        <taxon>Sordariomycetes</taxon>
        <taxon>Sordariomycetidae</taxon>
        <taxon>Ophiostomatales</taxon>
        <taxon>Ophiostomataceae</taxon>
        <taxon>Sporothrix</taxon>
    </lineage>
</organism>
<feature type="compositionally biased region" description="Acidic residues" evidence="1">
    <location>
        <begin position="97"/>
        <end position="127"/>
    </location>
</feature>
<protein>
    <submittedName>
        <fullName evidence="2">Uncharacterized protein</fullName>
    </submittedName>
</protein>
<keyword evidence="3" id="KW-1185">Reference proteome</keyword>
<accession>A0ABP0BUI3</accession>
<gene>
    <name evidence="2" type="ORF">SCUCBS95973_005144</name>
</gene>
<reference evidence="2 3" key="1">
    <citation type="submission" date="2024-01" db="EMBL/GenBank/DDBJ databases">
        <authorList>
            <person name="Allen C."/>
            <person name="Tagirdzhanova G."/>
        </authorList>
    </citation>
    <scope>NUCLEOTIDE SEQUENCE [LARGE SCALE GENOMIC DNA]</scope>
</reference>
<evidence type="ECO:0000313" key="3">
    <source>
        <dbReference type="Proteomes" id="UP001642405"/>
    </source>
</evidence>
<proteinExistence type="predicted"/>
<name>A0ABP0BUI3_9PEZI</name>
<evidence type="ECO:0000256" key="1">
    <source>
        <dbReference type="SAM" id="MobiDB-lite"/>
    </source>
</evidence>
<comment type="caution">
    <text evidence="2">The sequence shown here is derived from an EMBL/GenBank/DDBJ whole genome shotgun (WGS) entry which is preliminary data.</text>
</comment>
<dbReference type="EMBL" id="CAWUHB010000027">
    <property type="protein sequence ID" value="CAK7223342.1"/>
    <property type="molecule type" value="Genomic_DNA"/>
</dbReference>